<dbReference type="PANTHER" id="PTHR36452:SF1">
    <property type="entry name" value="DUF2461 DOMAIN-CONTAINING PROTEIN"/>
    <property type="match status" value="1"/>
</dbReference>
<dbReference type="PANTHER" id="PTHR36452">
    <property type="entry name" value="CHROMOSOME 12, WHOLE GENOME SHOTGUN SEQUENCE"/>
    <property type="match status" value="1"/>
</dbReference>
<dbReference type="EMBL" id="JAQIOY010000012">
    <property type="protein sequence ID" value="MDA7426734.1"/>
    <property type="molecule type" value="Genomic_DNA"/>
</dbReference>
<comment type="caution">
    <text evidence="1">The sequence shown here is derived from an EMBL/GenBank/DDBJ whole genome shotgun (WGS) entry which is preliminary data.</text>
</comment>
<proteinExistence type="predicted"/>
<gene>
    <name evidence="1" type="ORF">PFY00_18520</name>
</gene>
<dbReference type="InterPro" id="IPR015996">
    <property type="entry name" value="UCP028451"/>
</dbReference>
<dbReference type="RefSeq" id="WP_271434090.1">
    <property type="nucleotide sequence ID" value="NZ_JAQIOY010000012.1"/>
</dbReference>
<dbReference type="PIRSF" id="PIRSF028451">
    <property type="entry name" value="UCP028451"/>
    <property type="match status" value="1"/>
</dbReference>
<dbReference type="Pfam" id="PF09365">
    <property type="entry name" value="DUF2461"/>
    <property type="match status" value="1"/>
</dbReference>
<evidence type="ECO:0000313" key="2">
    <source>
        <dbReference type="Proteomes" id="UP001210720"/>
    </source>
</evidence>
<sequence>MAHPVETKHLFNDARAFLDDLAANNSRAWFKQNKTRYDNTLKRPAERLMADLAVPLSRSYGAGLKTKLFRPHRDLRFSEDKTPYHVHLHMMWSLPDGRAWMFGIAPDYASFGAGIMQFTPEQLIRWRNLIAEPDGAELASILDAGVWRTSEAELKRVPPPHSTEHPRAGLLRRKSLVVWQDGLDEQLQSDALAALTKAAQSADPVMRWLEHHF</sequence>
<organism evidence="1 2">
    <name type="scientific">Thalassococcus lentus</name>
    <dbReference type="NCBI Taxonomy" id="1210524"/>
    <lineage>
        <taxon>Bacteria</taxon>
        <taxon>Pseudomonadati</taxon>
        <taxon>Pseudomonadota</taxon>
        <taxon>Alphaproteobacteria</taxon>
        <taxon>Rhodobacterales</taxon>
        <taxon>Roseobacteraceae</taxon>
        <taxon>Thalassococcus</taxon>
    </lineage>
</organism>
<dbReference type="InterPro" id="IPR012808">
    <property type="entry name" value="CHP02453"/>
</dbReference>
<keyword evidence="2" id="KW-1185">Reference proteome</keyword>
<dbReference type="Proteomes" id="UP001210720">
    <property type="component" value="Unassembled WGS sequence"/>
</dbReference>
<dbReference type="NCBIfam" id="TIGR02453">
    <property type="entry name" value="TIGR02453 family protein"/>
    <property type="match status" value="1"/>
</dbReference>
<evidence type="ECO:0000313" key="1">
    <source>
        <dbReference type="EMBL" id="MDA7426734.1"/>
    </source>
</evidence>
<name>A0ABT4XXR3_9RHOB</name>
<accession>A0ABT4XXR3</accession>
<protein>
    <submittedName>
        <fullName evidence="1">TIGR02453 family protein</fullName>
    </submittedName>
</protein>
<reference evidence="1 2" key="1">
    <citation type="submission" date="2023-01" db="EMBL/GenBank/DDBJ databases">
        <title>Thalassococcus onchidii sp. nov., isolated from a marine invertebrate from the South China Sea.</title>
        <authorList>
            <person name="Xu S."/>
            <person name="Liu Z."/>
            <person name="Xu Y."/>
        </authorList>
    </citation>
    <scope>NUCLEOTIDE SEQUENCE [LARGE SCALE GENOMIC DNA]</scope>
    <source>
        <strain evidence="1 2">KCTC 32084</strain>
    </source>
</reference>